<comment type="caution">
    <text evidence="11">The sequence shown here is derived from an EMBL/GenBank/DDBJ whole genome shotgun (WGS) entry which is preliminary data.</text>
</comment>
<dbReference type="GO" id="GO:0000009">
    <property type="term" value="F:alpha-1,6-mannosyltransferase activity"/>
    <property type="evidence" value="ECO:0007669"/>
    <property type="project" value="InterPro"/>
</dbReference>
<dbReference type="OrthoDB" id="4693546at2"/>
<sequence>MRIESEQLLTLAAPSETTAPEPAHQTPAPVRRTRARLSDAATALLLAVSWQALLTLIGALLSSDRSGIFDHTMQWDAQWYLNILNERYQINPASAAFYPLFPLIVGTGSALTLHSIPYPLLGLLVNTVALALAIAALLTISREFKLREFRYVTVALFLAAPAAVFLHLFYTEAVFVAVGFWAYAFALQRRWAFMAVALALLTATRLPAFLFVGLCGLEYFRAYEWNVKKAVNRNLGYFLLAPAGFLLYGCYLLAVRGDFFGMFTAYKSTKAWGYLSFDPNFAYSIFRSARETVLAVAGRRPIDNDIVVNYAIPLLCLALLLSCSVYLLCAYRGKGVPLGIFGLCSLVFFTLNSSFVAVHRYALPCLCIYIALALIYADHRRGKALILGTGLAMLFAQVVLVHLLFVTRDFAG</sequence>
<feature type="transmembrane region" description="Helical" evidence="10">
    <location>
        <begin position="152"/>
        <end position="185"/>
    </location>
</feature>
<keyword evidence="4" id="KW-0328">Glycosyltransferase</keyword>
<evidence type="ECO:0000256" key="8">
    <source>
        <dbReference type="ARBA" id="ARBA00022989"/>
    </source>
</evidence>
<evidence type="ECO:0000256" key="7">
    <source>
        <dbReference type="ARBA" id="ARBA00022824"/>
    </source>
</evidence>
<keyword evidence="6 10" id="KW-0812">Transmembrane</keyword>
<keyword evidence="7" id="KW-0256">Endoplasmic reticulum</keyword>
<dbReference type="AlphaFoldDB" id="A0A1A3N8X9"/>
<evidence type="ECO:0000256" key="4">
    <source>
        <dbReference type="ARBA" id="ARBA00022676"/>
    </source>
</evidence>
<evidence type="ECO:0000256" key="5">
    <source>
        <dbReference type="ARBA" id="ARBA00022679"/>
    </source>
</evidence>
<feature type="transmembrane region" description="Helical" evidence="10">
    <location>
        <begin position="384"/>
        <end position="405"/>
    </location>
</feature>
<evidence type="ECO:0008006" key="13">
    <source>
        <dbReference type="Google" id="ProtNLM"/>
    </source>
</evidence>
<accession>A0A1A3N8X9</accession>
<keyword evidence="12" id="KW-1185">Reference proteome</keyword>
<feature type="transmembrane region" description="Helical" evidence="10">
    <location>
        <begin position="120"/>
        <end position="140"/>
    </location>
</feature>
<evidence type="ECO:0000256" key="2">
    <source>
        <dbReference type="ARBA" id="ARBA00004687"/>
    </source>
</evidence>
<dbReference type="GO" id="GO:0006506">
    <property type="term" value="P:GPI anchor biosynthetic process"/>
    <property type="evidence" value="ECO:0007669"/>
    <property type="project" value="UniProtKB-UniPathway"/>
</dbReference>
<dbReference type="RefSeq" id="WP_065157802.1">
    <property type="nucleotide sequence ID" value="NZ_LZLQ01000033.1"/>
</dbReference>
<dbReference type="GO" id="GO:0016020">
    <property type="term" value="C:membrane"/>
    <property type="evidence" value="ECO:0007669"/>
    <property type="project" value="GOC"/>
</dbReference>
<feature type="transmembrane region" description="Helical" evidence="10">
    <location>
        <begin position="191"/>
        <end position="214"/>
    </location>
</feature>
<keyword evidence="9 10" id="KW-0472">Membrane</keyword>
<keyword evidence="3" id="KW-0337">GPI-anchor biosynthesis</keyword>
<evidence type="ECO:0000256" key="3">
    <source>
        <dbReference type="ARBA" id="ARBA00022502"/>
    </source>
</evidence>
<name>A0A1A3N8X9_MYCAS</name>
<dbReference type="PANTHER" id="PTHR12468">
    <property type="entry name" value="GPI MANNOSYLTRANSFERASE 2"/>
    <property type="match status" value="1"/>
</dbReference>
<comment type="subcellular location">
    <subcellularLocation>
        <location evidence="1">Endoplasmic reticulum membrane</location>
        <topology evidence="1">Multi-pass membrane protein</topology>
    </subcellularLocation>
</comment>
<evidence type="ECO:0000256" key="6">
    <source>
        <dbReference type="ARBA" id="ARBA00022692"/>
    </source>
</evidence>
<feature type="transmembrane region" description="Helical" evidence="10">
    <location>
        <begin position="310"/>
        <end position="329"/>
    </location>
</feature>
<evidence type="ECO:0000256" key="1">
    <source>
        <dbReference type="ARBA" id="ARBA00004477"/>
    </source>
</evidence>
<evidence type="ECO:0000256" key="10">
    <source>
        <dbReference type="SAM" id="Phobius"/>
    </source>
</evidence>
<keyword evidence="8 10" id="KW-1133">Transmembrane helix</keyword>
<evidence type="ECO:0000313" key="11">
    <source>
        <dbReference type="EMBL" id="OBK18246.1"/>
    </source>
</evidence>
<proteinExistence type="predicted"/>
<feature type="transmembrane region" description="Helical" evidence="10">
    <location>
        <begin position="361"/>
        <end position="377"/>
    </location>
</feature>
<dbReference type="GO" id="GO:0004376">
    <property type="term" value="F:GPI mannosyltransferase activity"/>
    <property type="evidence" value="ECO:0007669"/>
    <property type="project" value="InterPro"/>
</dbReference>
<feature type="transmembrane region" description="Helical" evidence="10">
    <location>
        <begin position="235"/>
        <end position="254"/>
    </location>
</feature>
<dbReference type="PANTHER" id="PTHR12468:SF2">
    <property type="entry name" value="GPI MANNOSYLTRANSFERASE 2"/>
    <property type="match status" value="1"/>
</dbReference>
<dbReference type="UniPathway" id="UPA00196"/>
<dbReference type="Proteomes" id="UP000093629">
    <property type="component" value="Unassembled WGS sequence"/>
</dbReference>
<evidence type="ECO:0000256" key="9">
    <source>
        <dbReference type="ARBA" id="ARBA00023136"/>
    </source>
</evidence>
<comment type="pathway">
    <text evidence="2">Glycolipid biosynthesis; glycosylphosphatidylinositol-anchor biosynthesis.</text>
</comment>
<organism evidence="11 12">
    <name type="scientific">Mycobacterium asiaticum</name>
    <dbReference type="NCBI Taxonomy" id="1790"/>
    <lineage>
        <taxon>Bacteria</taxon>
        <taxon>Bacillati</taxon>
        <taxon>Actinomycetota</taxon>
        <taxon>Actinomycetes</taxon>
        <taxon>Mycobacteriales</taxon>
        <taxon>Mycobacteriaceae</taxon>
        <taxon>Mycobacterium</taxon>
    </lineage>
</organism>
<reference evidence="11 12" key="1">
    <citation type="submission" date="2016-06" db="EMBL/GenBank/DDBJ databases">
        <authorList>
            <person name="Kjaerup R.B."/>
            <person name="Dalgaard T.S."/>
            <person name="Juul-Madsen H.R."/>
        </authorList>
    </citation>
    <scope>NUCLEOTIDE SEQUENCE [LARGE SCALE GENOMIC DNA]</scope>
    <source>
        <strain evidence="11 12">1245139.5</strain>
    </source>
</reference>
<dbReference type="InterPro" id="IPR007315">
    <property type="entry name" value="PIG-V/Gpi18"/>
</dbReference>
<dbReference type="GO" id="GO:0031501">
    <property type="term" value="C:mannosyltransferase complex"/>
    <property type="evidence" value="ECO:0007669"/>
    <property type="project" value="TreeGrafter"/>
</dbReference>
<evidence type="ECO:0000313" key="12">
    <source>
        <dbReference type="Proteomes" id="UP000093629"/>
    </source>
</evidence>
<keyword evidence="5" id="KW-0808">Transferase</keyword>
<feature type="transmembrane region" description="Helical" evidence="10">
    <location>
        <begin position="336"/>
        <end position="355"/>
    </location>
</feature>
<feature type="transmembrane region" description="Helical" evidence="10">
    <location>
        <begin position="40"/>
        <end position="61"/>
    </location>
</feature>
<gene>
    <name evidence="11" type="ORF">A5636_21445</name>
</gene>
<dbReference type="EMBL" id="LZLQ01000033">
    <property type="protein sequence ID" value="OBK18246.1"/>
    <property type="molecule type" value="Genomic_DNA"/>
</dbReference>
<protein>
    <recommendedName>
        <fullName evidence="13">Glycosyltransferase RgtA/B/C/D-like domain-containing protein</fullName>
    </recommendedName>
</protein>